<accession>A0A840QB91</accession>
<dbReference type="AlphaFoldDB" id="A0A840QB91"/>
<dbReference type="Pfam" id="PF11199">
    <property type="entry name" value="DUF2891"/>
    <property type="match status" value="1"/>
</dbReference>
<dbReference type="InterPro" id="IPR021365">
    <property type="entry name" value="DUF2891"/>
</dbReference>
<reference evidence="1 2" key="1">
    <citation type="submission" date="2020-08" db="EMBL/GenBank/DDBJ databases">
        <title>Sequencing the genomes of 1000 actinobacteria strains.</title>
        <authorList>
            <person name="Klenk H.-P."/>
        </authorList>
    </citation>
    <scope>NUCLEOTIDE SEQUENCE [LARGE SCALE GENOMIC DNA]</scope>
    <source>
        <strain evidence="1 2">DSM 45584</strain>
    </source>
</reference>
<keyword evidence="2" id="KW-1185">Reference proteome</keyword>
<comment type="caution">
    <text evidence="1">The sequence shown here is derived from an EMBL/GenBank/DDBJ whole genome shotgun (WGS) entry which is preliminary data.</text>
</comment>
<organism evidence="1 2">
    <name type="scientific">Saccharopolyspora phatthalungensis</name>
    <dbReference type="NCBI Taxonomy" id="664693"/>
    <lineage>
        <taxon>Bacteria</taxon>
        <taxon>Bacillati</taxon>
        <taxon>Actinomycetota</taxon>
        <taxon>Actinomycetes</taxon>
        <taxon>Pseudonocardiales</taxon>
        <taxon>Pseudonocardiaceae</taxon>
        <taxon>Saccharopolyspora</taxon>
    </lineage>
</organism>
<dbReference type="RefSeq" id="WP_184732804.1">
    <property type="nucleotide sequence ID" value="NZ_JACHIW010000003.1"/>
</dbReference>
<gene>
    <name evidence="1" type="ORF">BJ970_007412</name>
</gene>
<proteinExistence type="predicted"/>
<protein>
    <recommendedName>
        <fullName evidence="3">DUF2891 domain-containing protein</fullName>
    </recommendedName>
</protein>
<sequence>MIAEYTRAWSAIACEVLTRPYPYEAAHRSLDASDVAVTPDVLHPAFHGSFDWHSSVHMQWSLIRLLTLHPKAVDPLAVPLLNQRLAPDAIAAEVAYLRARPAFERPYGWAWATALMCAARDCPVPEARTWSSALEPLTETIADLTSAWLRRQALPARHGLQGNSAFALAIFLESFIRLGYSDLADDIRFKALEWFGSDTAIDTRFEPSGTDVFSPSLAEAELMRRVLAADDFRTWLEAFLPGLGEDRHLHLLDVPPVDDSGDGPLTHLSGLALSRAWQLRSLASCWPSDSLTGARLRAGAERQVAAVLPLLTGGDFMSTHWLVTFGILATAPHNSQVAASRLGVRRSR</sequence>
<evidence type="ECO:0000313" key="1">
    <source>
        <dbReference type="EMBL" id="MBB5159812.1"/>
    </source>
</evidence>
<evidence type="ECO:0008006" key="3">
    <source>
        <dbReference type="Google" id="ProtNLM"/>
    </source>
</evidence>
<dbReference type="EMBL" id="JACHIW010000003">
    <property type="protein sequence ID" value="MBB5159812.1"/>
    <property type="molecule type" value="Genomic_DNA"/>
</dbReference>
<evidence type="ECO:0000313" key="2">
    <source>
        <dbReference type="Proteomes" id="UP000584374"/>
    </source>
</evidence>
<dbReference type="Proteomes" id="UP000584374">
    <property type="component" value="Unassembled WGS sequence"/>
</dbReference>
<name>A0A840QB91_9PSEU</name>